<dbReference type="Proteomes" id="UP000620139">
    <property type="component" value="Unassembled WGS sequence"/>
</dbReference>
<evidence type="ECO:0000313" key="5">
    <source>
        <dbReference type="EMBL" id="MBH9553328.1"/>
    </source>
</evidence>
<gene>
    <name evidence="5" type="ORF">I7X43_10755</name>
</gene>
<dbReference type="InterPro" id="IPR015814">
    <property type="entry name" value="Pgluconate_DH_NAD-bd_C"/>
</dbReference>
<dbReference type="SUPFAM" id="SSF48179">
    <property type="entry name" value="6-phosphogluconate dehydrogenase C-terminal domain-like"/>
    <property type="match status" value="1"/>
</dbReference>
<accession>A0A931J0K8</accession>
<name>A0A931J0K8_9BURK</name>
<dbReference type="Pfam" id="PF03446">
    <property type="entry name" value="NAD_binding_2"/>
    <property type="match status" value="1"/>
</dbReference>
<feature type="domain" description="6-phosphogluconate dehydrogenase NADP-binding" evidence="3">
    <location>
        <begin position="3"/>
        <end position="139"/>
    </location>
</feature>
<comment type="caution">
    <text evidence="5">The sequence shown here is derived from an EMBL/GenBank/DDBJ whole genome shotgun (WGS) entry which is preliminary data.</text>
</comment>
<dbReference type="RefSeq" id="WP_198100928.1">
    <property type="nucleotide sequence ID" value="NZ_JAEDAL010000004.1"/>
</dbReference>
<evidence type="ECO:0000259" key="3">
    <source>
        <dbReference type="Pfam" id="PF03446"/>
    </source>
</evidence>
<reference evidence="5" key="1">
    <citation type="submission" date="2020-12" db="EMBL/GenBank/DDBJ databases">
        <title>The genome sequence of Inhella sp. 4Y17.</title>
        <authorList>
            <person name="Liu Y."/>
        </authorList>
    </citation>
    <scope>NUCLEOTIDE SEQUENCE</scope>
    <source>
        <strain evidence="5">4Y10</strain>
    </source>
</reference>
<dbReference type="PIRSF" id="PIRSF000103">
    <property type="entry name" value="HIBADH"/>
    <property type="match status" value="1"/>
</dbReference>
<dbReference type="EMBL" id="JAEDAL010000004">
    <property type="protein sequence ID" value="MBH9553328.1"/>
    <property type="molecule type" value="Genomic_DNA"/>
</dbReference>
<dbReference type="GO" id="GO:0050661">
    <property type="term" value="F:NADP binding"/>
    <property type="evidence" value="ECO:0007669"/>
    <property type="project" value="InterPro"/>
</dbReference>
<feature type="domain" description="Phosphogluconate dehydrogenase NAD-binding putative C-terminal" evidence="4">
    <location>
        <begin position="188"/>
        <end position="258"/>
    </location>
</feature>
<dbReference type="InterPro" id="IPR015815">
    <property type="entry name" value="HIBADH-related"/>
</dbReference>
<evidence type="ECO:0000256" key="2">
    <source>
        <dbReference type="PIRSR" id="PIRSR000103-1"/>
    </source>
</evidence>
<dbReference type="AlphaFoldDB" id="A0A931J0K8"/>
<dbReference type="GO" id="GO:0016491">
    <property type="term" value="F:oxidoreductase activity"/>
    <property type="evidence" value="ECO:0007669"/>
    <property type="project" value="UniProtKB-KW"/>
</dbReference>
<feature type="active site" evidence="2">
    <location>
        <position position="167"/>
    </location>
</feature>
<evidence type="ECO:0000313" key="6">
    <source>
        <dbReference type="Proteomes" id="UP000620139"/>
    </source>
</evidence>
<dbReference type="InterPro" id="IPR036291">
    <property type="entry name" value="NAD(P)-bd_dom_sf"/>
</dbReference>
<organism evidence="5 6">
    <name type="scientific">Inhella gelatinilytica</name>
    <dbReference type="NCBI Taxonomy" id="2795030"/>
    <lineage>
        <taxon>Bacteria</taxon>
        <taxon>Pseudomonadati</taxon>
        <taxon>Pseudomonadota</taxon>
        <taxon>Betaproteobacteria</taxon>
        <taxon>Burkholderiales</taxon>
        <taxon>Sphaerotilaceae</taxon>
        <taxon>Inhella</taxon>
    </lineage>
</organism>
<dbReference type="InterPro" id="IPR008927">
    <property type="entry name" value="6-PGluconate_DH-like_C_sf"/>
</dbReference>
<dbReference type="Pfam" id="PF09130">
    <property type="entry name" value="DUF1932"/>
    <property type="match status" value="1"/>
</dbReference>
<keyword evidence="6" id="KW-1185">Reference proteome</keyword>
<proteinExistence type="predicted"/>
<sequence>MNIGLLSPGEMGSALAQQLWSRGHAVAWASEGRSAASAARAQAQGLRDCGSLAQLCAQVDTLLVVAPPHAALDIATRVADCGFKGLYIEANAIAPDTLAEIVRCLQPGGARVLDAALVGPPPKAGQAAPTQLLLAGPDAAALAPLLETPVLLPTVLGAEPGAASTLKLLHSALNKLPLALELWAWALAGRAGLSPELQALLADRPAAASALSDPARRQRLAAKAWRFAGEMTELAQLAQALGEDPQPAQGGARAFEQWVAAAARQQSEGASA</sequence>
<dbReference type="InterPro" id="IPR006115">
    <property type="entry name" value="6PGDH_NADP-bd"/>
</dbReference>
<keyword evidence="1" id="KW-0560">Oxidoreductase</keyword>
<dbReference type="SUPFAM" id="SSF51735">
    <property type="entry name" value="NAD(P)-binding Rossmann-fold domains"/>
    <property type="match status" value="1"/>
</dbReference>
<evidence type="ECO:0000256" key="1">
    <source>
        <dbReference type="ARBA" id="ARBA00023002"/>
    </source>
</evidence>
<evidence type="ECO:0000259" key="4">
    <source>
        <dbReference type="Pfam" id="PF09130"/>
    </source>
</evidence>
<protein>
    <submittedName>
        <fullName evidence="5">NAD(P)-dependent oxidoreductase</fullName>
    </submittedName>
</protein>
<dbReference type="Gene3D" id="3.40.50.720">
    <property type="entry name" value="NAD(P)-binding Rossmann-like Domain"/>
    <property type="match status" value="1"/>
</dbReference>